<keyword evidence="3" id="KW-0902">Two-component regulatory system</keyword>
<dbReference type="GO" id="GO:0000976">
    <property type="term" value="F:transcription cis-regulatory region binding"/>
    <property type="evidence" value="ECO:0007669"/>
    <property type="project" value="TreeGrafter"/>
</dbReference>
<dbReference type="EMBL" id="AEPU01000015">
    <property type="protein sequence ID" value="EFU72167.1"/>
    <property type="molecule type" value="Genomic_DNA"/>
</dbReference>
<dbReference type="GO" id="GO:0000156">
    <property type="term" value="F:phosphorelay response regulator activity"/>
    <property type="evidence" value="ECO:0007669"/>
    <property type="project" value="TreeGrafter"/>
</dbReference>
<dbReference type="SUPFAM" id="SSF52172">
    <property type="entry name" value="CheY-like"/>
    <property type="match status" value="1"/>
</dbReference>
<dbReference type="GO" id="GO:0006355">
    <property type="term" value="P:regulation of DNA-templated transcription"/>
    <property type="evidence" value="ECO:0007669"/>
    <property type="project" value="InterPro"/>
</dbReference>
<evidence type="ECO:0000256" key="6">
    <source>
        <dbReference type="PROSITE-ProRule" id="PRU00169"/>
    </source>
</evidence>
<feature type="DNA-binding region" description="OmpR/PhoB-type" evidence="7">
    <location>
        <begin position="131"/>
        <end position="227"/>
    </location>
</feature>
<protein>
    <recommendedName>
        <fullName evidence="1">Phosphate regulon transcriptional regulatory protein PhoB</fullName>
    </recommendedName>
</protein>
<gene>
    <name evidence="10" type="primary">phoB</name>
    <name evidence="10" type="ORF">HMPREF9400_0621</name>
</gene>
<evidence type="ECO:0000313" key="11">
    <source>
        <dbReference type="Proteomes" id="UP000005813"/>
    </source>
</evidence>
<evidence type="ECO:0000313" key="10">
    <source>
        <dbReference type="EMBL" id="EFU72167.1"/>
    </source>
</evidence>
<comment type="caution">
    <text evidence="10">The sequence shown here is derived from an EMBL/GenBank/DDBJ whole genome shotgun (WGS) entry which is preliminary data.</text>
</comment>
<evidence type="ECO:0000256" key="4">
    <source>
        <dbReference type="ARBA" id="ARBA00023125"/>
    </source>
</evidence>
<dbReference type="GO" id="GO:0005829">
    <property type="term" value="C:cytosol"/>
    <property type="evidence" value="ECO:0007669"/>
    <property type="project" value="TreeGrafter"/>
</dbReference>
<dbReference type="CDD" id="cd00383">
    <property type="entry name" value="trans_reg_C"/>
    <property type="match status" value="1"/>
</dbReference>
<accession>A0A828QZ57</accession>
<dbReference type="SUPFAM" id="SSF46894">
    <property type="entry name" value="C-terminal effector domain of the bipartite response regulators"/>
    <property type="match status" value="1"/>
</dbReference>
<dbReference type="Gene3D" id="1.10.10.10">
    <property type="entry name" value="Winged helix-like DNA-binding domain superfamily/Winged helix DNA-binding domain"/>
    <property type="match status" value="1"/>
</dbReference>
<dbReference type="Pfam" id="PF00486">
    <property type="entry name" value="Trans_reg_C"/>
    <property type="match status" value="1"/>
</dbReference>
<dbReference type="InterPro" id="IPR016032">
    <property type="entry name" value="Sig_transdc_resp-reg_C-effctor"/>
</dbReference>
<keyword evidence="4 7" id="KW-0238">DNA-binding</keyword>
<evidence type="ECO:0000256" key="3">
    <source>
        <dbReference type="ARBA" id="ARBA00023012"/>
    </source>
</evidence>
<dbReference type="PANTHER" id="PTHR48111:SF40">
    <property type="entry name" value="PHOSPHATE REGULON TRANSCRIPTIONAL REGULATORY PROTEIN PHOB"/>
    <property type="match status" value="1"/>
</dbReference>
<dbReference type="PANTHER" id="PTHR48111">
    <property type="entry name" value="REGULATOR OF RPOS"/>
    <property type="match status" value="1"/>
</dbReference>
<dbReference type="Gene3D" id="3.40.50.2300">
    <property type="match status" value="1"/>
</dbReference>
<proteinExistence type="predicted"/>
<evidence type="ECO:0000259" key="9">
    <source>
        <dbReference type="PROSITE" id="PS51755"/>
    </source>
</evidence>
<name>A0A828QZ57_CAMUP</name>
<dbReference type="Proteomes" id="UP000005813">
    <property type="component" value="Unassembled WGS sequence"/>
</dbReference>
<dbReference type="SMART" id="SM00448">
    <property type="entry name" value="REC"/>
    <property type="match status" value="1"/>
</dbReference>
<evidence type="ECO:0000256" key="5">
    <source>
        <dbReference type="ARBA" id="ARBA00024735"/>
    </source>
</evidence>
<evidence type="ECO:0000256" key="1">
    <source>
        <dbReference type="ARBA" id="ARBA00013332"/>
    </source>
</evidence>
<dbReference type="InterPro" id="IPR039420">
    <property type="entry name" value="WalR-like"/>
</dbReference>
<feature type="domain" description="Response regulatory" evidence="8">
    <location>
        <begin position="6"/>
        <end position="122"/>
    </location>
</feature>
<dbReference type="PROSITE" id="PS51755">
    <property type="entry name" value="OMPR_PHOB"/>
    <property type="match status" value="1"/>
</dbReference>
<dbReference type="SMART" id="SM00862">
    <property type="entry name" value="Trans_reg_C"/>
    <property type="match status" value="1"/>
</dbReference>
<dbReference type="Gene3D" id="6.10.250.690">
    <property type="match status" value="1"/>
</dbReference>
<sequence length="229" mass="26016">MRGFYLVFVLEDDANILELVLYALKSQNINAQGFLDIESFKKALKAEIPQILVLDVMLPNASGFEILKELKANANTKNISVLMLTALNHEIDKVKGLDLGADDYITKPFSVMEFIARIRAILRRTSQEQNAENIVLDELELSYKTREVKVCGAVIVLTLKEFELLGFLLKNQNRVFSRDDLLEILWGYSYSGESRTIDIHIKTLRQKLGIASRFIKTIRGVGYKISKDS</sequence>
<dbReference type="PROSITE" id="PS50110">
    <property type="entry name" value="RESPONSE_REGULATORY"/>
    <property type="match status" value="1"/>
</dbReference>
<dbReference type="AlphaFoldDB" id="A0A828QZ57"/>
<comment type="function">
    <text evidence="5">This protein is a positive regulator for the phosphate regulon. Transcription of this operon is positively regulated by PhoB and PhoR when phosphate is limited.</text>
</comment>
<reference evidence="10 11" key="1">
    <citation type="submission" date="2010-12" db="EMBL/GenBank/DDBJ databases">
        <authorList>
            <person name="Muzny D."/>
            <person name="Qin X."/>
            <person name="Buhay C."/>
            <person name="Dugan-Rocha S."/>
            <person name="Ding Y."/>
            <person name="Chen G."/>
            <person name="Hawes A."/>
            <person name="Holder M."/>
            <person name="Jhangiani S."/>
            <person name="Johnson A."/>
            <person name="Khan Z."/>
            <person name="Li Z."/>
            <person name="Liu W."/>
            <person name="Liu X."/>
            <person name="Perez L."/>
            <person name="Shen H."/>
            <person name="Wang Q."/>
            <person name="Watt J."/>
            <person name="Xi L."/>
            <person name="Xin Y."/>
            <person name="Zhou J."/>
            <person name="Deng J."/>
            <person name="Jiang H."/>
            <person name="Liu Y."/>
            <person name="Qu J."/>
            <person name="Song X.-Z."/>
            <person name="Zhang L."/>
            <person name="Villasana D."/>
            <person name="Johnson A."/>
            <person name="Liu J."/>
            <person name="Liyanage D."/>
            <person name="Lorensuhewa L."/>
            <person name="Robinson T."/>
            <person name="Song A."/>
            <person name="Song B.-B."/>
            <person name="Dinh H."/>
            <person name="Thornton R."/>
            <person name="Coyle M."/>
            <person name="Francisco L."/>
            <person name="Jackson L."/>
            <person name="Javaid M."/>
            <person name="Korchina V."/>
            <person name="Kovar C."/>
            <person name="Mata R."/>
            <person name="Mathew T."/>
            <person name="Ngo R."/>
            <person name="Nguyen L."/>
            <person name="Nguyen N."/>
            <person name="Okwuonu G."/>
            <person name="Ongeri F."/>
            <person name="Pham C."/>
            <person name="Simmons D."/>
            <person name="Wilczek-Boney K."/>
            <person name="Hale W."/>
            <person name="Jakkamsetti A."/>
            <person name="Pham P."/>
            <person name="Ruth R."/>
            <person name="San Lucas F."/>
            <person name="Warren J."/>
            <person name="Zhang J."/>
            <person name="Zhao Z."/>
            <person name="Zhou C."/>
            <person name="Zhu D."/>
            <person name="Lee S."/>
            <person name="Bess C."/>
            <person name="Blankenburg K."/>
            <person name="Forbes L."/>
            <person name="Fu Q."/>
            <person name="Gubbala S."/>
            <person name="Hirani K."/>
            <person name="Jayaseelan J.C."/>
            <person name="Lara F."/>
            <person name="Munidasa M."/>
            <person name="Palculict T."/>
            <person name="Patil S."/>
            <person name="Pu L.-L."/>
            <person name="Saada N."/>
            <person name="Tang L."/>
            <person name="Weissenberger G."/>
            <person name="Zhu Y."/>
            <person name="Hemphill L."/>
            <person name="Shang Y."/>
            <person name="Youmans B."/>
            <person name="Ayvaz T."/>
            <person name="Ross M."/>
            <person name="Santibanez J."/>
            <person name="Aqrawi P."/>
            <person name="Gross S."/>
            <person name="Joshi V."/>
            <person name="Fowler G."/>
            <person name="Nazareth L."/>
            <person name="Reid J."/>
            <person name="Worley K."/>
            <person name="Petrosino J."/>
            <person name="Highlander S."/>
            <person name="Gibbs R."/>
        </authorList>
    </citation>
    <scope>NUCLEOTIDE SEQUENCE [LARGE SCALE GENOMIC DNA]</scope>
    <source>
        <strain evidence="10 11">JV21</strain>
    </source>
</reference>
<dbReference type="InterPro" id="IPR001867">
    <property type="entry name" value="OmpR/PhoB-type_DNA-bd"/>
</dbReference>
<dbReference type="InterPro" id="IPR036388">
    <property type="entry name" value="WH-like_DNA-bd_sf"/>
</dbReference>
<feature type="domain" description="OmpR/PhoB-type" evidence="9">
    <location>
        <begin position="131"/>
        <end position="227"/>
    </location>
</feature>
<feature type="modified residue" description="4-aspartylphosphate" evidence="6">
    <location>
        <position position="55"/>
    </location>
</feature>
<dbReference type="InterPro" id="IPR011006">
    <property type="entry name" value="CheY-like_superfamily"/>
</dbReference>
<keyword evidence="2 6" id="KW-0597">Phosphoprotein</keyword>
<dbReference type="FunFam" id="1.10.10.10:FF:000018">
    <property type="entry name" value="DNA-binding response regulator ResD"/>
    <property type="match status" value="1"/>
</dbReference>
<dbReference type="GO" id="GO:0032993">
    <property type="term" value="C:protein-DNA complex"/>
    <property type="evidence" value="ECO:0007669"/>
    <property type="project" value="TreeGrafter"/>
</dbReference>
<evidence type="ECO:0000256" key="7">
    <source>
        <dbReference type="PROSITE-ProRule" id="PRU01091"/>
    </source>
</evidence>
<evidence type="ECO:0000256" key="2">
    <source>
        <dbReference type="ARBA" id="ARBA00022553"/>
    </source>
</evidence>
<dbReference type="InterPro" id="IPR001789">
    <property type="entry name" value="Sig_transdc_resp-reg_receiver"/>
</dbReference>
<dbReference type="Pfam" id="PF00072">
    <property type="entry name" value="Response_reg"/>
    <property type="match status" value="1"/>
</dbReference>
<evidence type="ECO:0000259" key="8">
    <source>
        <dbReference type="PROSITE" id="PS50110"/>
    </source>
</evidence>
<organism evidence="10 11">
    <name type="scientific">Campylobacter upsaliensis JV21</name>
    <dbReference type="NCBI Taxonomy" id="888826"/>
    <lineage>
        <taxon>Bacteria</taxon>
        <taxon>Pseudomonadati</taxon>
        <taxon>Campylobacterota</taxon>
        <taxon>Epsilonproteobacteria</taxon>
        <taxon>Campylobacterales</taxon>
        <taxon>Campylobacteraceae</taxon>
        <taxon>Campylobacter</taxon>
    </lineage>
</organism>